<dbReference type="GeneID" id="97483785"/>
<evidence type="ECO:0000313" key="2">
    <source>
        <dbReference type="EMBL" id="GGU58196.1"/>
    </source>
</evidence>
<reference evidence="2" key="2">
    <citation type="submission" date="2020-09" db="EMBL/GenBank/DDBJ databases">
        <authorList>
            <person name="Sun Q."/>
            <person name="Ohkuma M."/>
        </authorList>
    </citation>
    <scope>NUCLEOTIDE SEQUENCE</scope>
    <source>
        <strain evidence="2">JCM 4434</strain>
    </source>
</reference>
<comment type="caution">
    <text evidence="2">The sequence shown here is derived from an EMBL/GenBank/DDBJ whole genome shotgun (WGS) entry which is preliminary data.</text>
</comment>
<evidence type="ECO:0000256" key="1">
    <source>
        <dbReference type="SAM" id="MobiDB-lite"/>
    </source>
</evidence>
<dbReference type="AlphaFoldDB" id="A0A8H9HDF4"/>
<protein>
    <submittedName>
        <fullName evidence="2">Uncharacterized protein</fullName>
    </submittedName>
</protein>
<dbReference type="EMBL" id="BMUB01000001">
    <property type="protein sequence ID" value="GGU58196.1"/>
    <property type="molecule type" value="Genomic_DNA"/>
</dbReference>
<dbReference type="Proteomes" id="UP000610124">
    <property type="component" value="Unassembled WGS sequence"/>
</dbReference>
<accession>A0A8H9HDF4</accession>
<reference evidence="2" key="1">
    <citation type="journal article" date="2014" name="Int. J. Syst. Evol. Microbiol.">
        <title>Complete genome sequence of Corynebacterium casei LMG S-19264T (=DSM 44701T), isolated from a smear-ripened cheese.</title>
        <authorList>
            <consortium name="US DOE Joint Genome Institute (JGI-PGF)"/>
            <person name="Walter F."/>
            <person name="Albersmeier A."/>
            <person name="Kalinowski J."/>
            <person name="Ruckert C."/>
        </authorList>
    </citation>
    <scope>NUCLEOTIDE SEQUENCE</scope>
    <source>
        <strain evidence="2">JCM 4434</strain>
    </source>
</reference>
<evidence type="ECO:0000313" key="3">
    <source>
        <dbReference type="Proteomes" id="UP000610124"/>
    </source>
</evidence>
<feature type="compositionally biased region" description="Basic and acidic residues" evidence="1">
    <location>
        <begin position="29"/>
        <end position="41"/>
    </location>
</feature>
<feature type="region of interest" description="Disordered" evidence="1">
    <location>
        <begin position="29"/>
        <end position="51"/>
    </location>
</feature>
<gene>
    <name evidence="2" type="ORF">GCM10010502_06070</name>
</gene>
<dbReference type="RefSeq" id="WP_157846552.1">
    <property type="nucleotide sequence ID" value="NZ_BMUB01000001.1"/>
</dbReference>
<sequence>MLRRHQEHVEAQIRERQGALEVMREKARSYEEHLARGEADRLWNPSHPDAG</sequence>
<name>A0A8H9HDF4_KITAU</name>
<proteinExistence type="predicted"/>
<organism evidence="2 3">
    <name type="scientific">Kitasatospora aureofaciens</name>
    <name type="common">Streptomyces aureofaciens</name>
    <dbReference type="NCBI Taxonomy" id="1894"/>
    <lineage>
        <taxon>Bacteria</taxon>
        <taxon>Bacillati</taxon>
        <taxon>Actinomycetota</taxon>
        <taxon>Actinomycetes</taxon>
        <taxon>Kitasatosporales</taxon>
        <taxon>Streptomycetaceae</taxon>
        <taxon>Kitasatospora</taxon>
    </lineage>
</organism>